<keyword evidence="4" id="KW-1185">Reference proteome</keyword>
<evidence type="ECO:0000313" key="4">
    <source>
        <dbReference type="Proteomes" id="UP001596540"/>
    </source>
</evidence>
<evidence type="ECO:0000256" key="1">
    <source>
        <dbReference type="SAM" id="MobiDB-lite"/>
    </source>
</evidence>
<evidence type="ECO:0000256" key="2">
    <source>
        <dbReference type="SAM" id="Phobius"/>
    </source>
</evidence>
<sequence length="258" mass="26210">MSGPLQDYDPRQLGAFRLRERVSESPEGVVYLARDADGRPVSVAVLSEGAAADPAARDRFAAAVSKGAGVPGAPRVLASSAPGASVAWVATSADGDHGRAAAFLRPVGVAGARAAGTPRYAPYWSGAGSPGAARWGWLPRGRGAAAAESHPNRGVIAGLLMLIMLFLVLLVLLYLWLAGVREQANSQPAPDPESSGSPSPSPQPSPSPRPSETGESGSPDPDSSGEPSPGPSDVPSVPLDERDFTGVPVDPSDPASLA</sequence>
<reference evidence="4" key="1">
    <citation type="journal article" date="2019" name="Int. J. Syst. Evol. Microbiol.">
        <title>The Global Catalogue of Microorganisms (GCM) 10K type strain sequencing project: providing services to taxonomists for standard genome sequencing and annotation.</title>
        <authorList>
            <consortium name="The Broad Institute Genomics Platform"/>
            <consortium name="The Broad Institute Genome Sequencing Center for Infectious Disease"/>
            <person name="Wu L."/>
            <person name="Ma J."/>
        </authorList>
    </citation>
    <scope>NUCLEOTIDE SEQUENCE [LARGE SCALE GENOMIC DNA]</scope>
    <source>
        <strain evidence="4">CGMCC 4.7382</strain>
    </source>
</reference>
<dbReference type="Proteomes" id="UP001596540">
    <property type="component" value="Unassembled WGS sequence"/>
</dbReference>
<evidence type="ECO:0008006" key="5">
    <source>
        <dbReference type="Google" id="ProtNLM"/>
    </source>
</evidence>
<name>A0ABW2KCI6_9ACTN</name>
<feature type="compositionally biased region" description="Pro residues" evidence="1">
    <location>
        <begin position="199"/>
        <end position="209"/>
    </location>
</feature>
<organism evidence="3 4">
    <name type="scientific">Marinactinospora rubrisoli</name>
    <dbReference type="NCBI Taxonomy" id="2715399"/>
    <lineage>
        <taxon>Bacteria</taxon>
        <taxon>Bacillati</taxon>
        <taxon>Actinomycetota</taxon>
        <taxon>Actinomycetes</taxon>
        <taxon>Streptosporangiales</taxon>
        <taxon>Nocardiopsidaceae</taxon>
        <taxon>Marinactinospora</taxon>
    </lineage>
</organism>
<keyword evidence="2" id="KW-1133">Transmembrane helix</keyword>
<feature type="region of interest" description="Disordered" evidence="1">
    <location>
        <begin position="185"/>
        <end position="258"/>
    </location>
</feature>
<feature type="compositionally biased region" description="Low complexity" evidence="1">
    <location>
        <begin position="210"/>
        <end position="238"/>
    </location>
</feature>
<gene>
    <name evidence="3" type="ORF">ACFQRF_04725</name>
</gene>
<keyword evidence="2" id="KW-0812">Transmembrane</keyword>
<protein>
    <recommendedName>
        <fullName evidence="5">Serine/threonine protein kinase</fullName>
    </recommendedName>
</protein>
<keyword evidence="2" id="KW-0472">Membrane</keyword>
<proteinExistence type="predicted"/>
<accession>A0ABW2KCI6</accession>
<feature type="transmembrane region" description="Helical" evidence="2">
    <location>
        <begin position="155"/>
        <end position="177"/>
    </location>
</feature>
<dbReference type="EMBL" id="JBHTBH010000002">
    <property type="protein sequence ID" value="MFC7327039.1"/>
    <property type="molecule type" value="Genomic_DNA"/>
</dbReference>
<evidence type="ECO:0000313" key="3">
    <source>
        <dbReference type="EMBL" id="MFC7327039.1"/>
    </source>
</evidence>
<comment type="caution">
    <text evidence="3">The sequence shown here is derived from an EMBL/GenBank/DDBJ whole genome shotgun (WGS) entry which is preliminary data.</text>
</comment>
<dbReference type="RefSeq" id="WP_379869167.1">
    <property type="nucleotide sequence ID" value="NZ_JBHTBH010000002.1"/>
</dbReference>